<gene>
    <name evidence="4" type="ordered locus">Mlg_0370</name>
</gene>
<evidence type="ECO:0000256" key="1">
    <source>
        <dbReference type="ARBA" id="ARBA00001946"/>
    </source>
</evidence>
<dbReference type="GO" id="GO:0016787">
    <property type="term" value="F:hydrolase activity"/>
    <property type="evidence" value="ECO:0007669"/>
    <property type="project" value="UniProtKB-KW"/>
</dbReference>
<proteinExistence type="predicted"/>
<evidence type="ECO:0000313" key="5">
    <source>
        <dbReference type="Proteomes" id="UP000001962"/>
    </source>
</evidence>
<dbReference type="Pfam" id="PF00293">
    <property type="entry name" value="NUDIX"/>
    <property type="match status" value="1"/>
</dbReference>
<dbReference type="eggNOG" id="COG0494">
    <property type="taxonomic scope" value="Bacteria"/>
</dbReference>
<dbReference type="NCBIfam" id="NF008736">
    <property type="entry name" value="PRK11762.1"/>
    <property type="match status" value="1"/>
</dbReference>
<comment type="cofactor">
    <cofactor evidence="1">
        <name>Mg(2+)</name>
        <dbReference type="ChEBI" id="CHEBI:18420"/>
    </cofactor>
</comment>
<dbReference type="EMBL" id="CP000453">
    <property type="protein sequence ID" value="ABI55725.1"/>
    <property type="molecule type" value="Genomic_DNA"/>
</dbReference>
<dbReference type="PROSITE" id="PS51462">
    <property type="entry name" value="NUDIX"/>
    <property type="match status" value="1"/>
</dbReference>
<dbReference type="SUPFAM" id="SSF55811">
    <property type="entry name" value="Nudix"/>
    <property type="match status" value="1"/>
</dbReference>
<dbReference type="Gene3D" id="3.90.79.10">
    <property type="entry name" value="Nucleoside Triphosphate Pyrophosphohydrolase"/>
    <property type="match status" value="1"/>
</dbReference>
<dbReference type="AlphaFoldDB" id="Q0ABR2"/>
<dbReference type="InterPro" id="IPR020084">
    <property type="entry name" value="NUDIX_hydrolase_CS"/>
</dbReference>
<dbReference type="Proteomes" id="UP000001962">
    <property type="component" value="Chromosome"/>
</dbReference>
<sequence length="199" mass="22320">MYNRNLVTGLRVPRPMSKYPEILHRRTVARSRLFRVEAVGLRFSNGAEVEYERLGGTSHGAVLIVAVDGQGRAQLIREYAAGTGRYELGLPKGRVEKDEPLLDAANRELQEEVGVAARRLEWLRSLSLAPGYLAHRTEVILAQDLYPSRLPGDEPEPIQVVPWALDDLEGLLAQEDFSEARSLAALYLARDHLRAREAR</sequence>
<organism evidence="4 5">
    <name type="scientific">Alkalilimnicola ehrlichii (strain ATCC BAA-1101 / DSM 17681 / MLHE-1)</name>
    <dbReference type="NCBI Taxonomy" id="187272"/>
    <lineage>
        <taxon>Bacteria</taxon>
        <taxon>Pseudomonadati</taxon>
        <taxon>Pseudomonadota</taxon>
        <taxon>Gammaproteobacteria</taxon>
        <taxon>Chromatiales</taxon>
        <taxon>Ectothiorhodospiraceae</taxon>
        <taxon>Alkalilimnicola</taxon>
    </lineage>
</organism>
<evidence type="ECO:0000256" key="2">
    <source>
        <dbReference type="ARBA" id="ARBA00022801"/>
    </source>
</evidence>
<evidence type="ECO:0000259" key="3">
    <source>
        <dbReference type="PROSITE" id="PS51462"/>
    </source>
</evidence>
<evidence type="ECO:0000313" key="4">
    <source>
        <dbReference type="EMBL" id="ABI55725.1"/>
    </source>
</evidence>
<dbReference type="InterPro" id="IPR015797">
    <property type="entry name" value="NUDIX_hydrolase-like_dom_sf"/>
</dbReference>
<name>Q0ABR2_ALKEH</name>
<dbReference type="KEGG" id="aeh:Mlg_0370"/>
<dbReference type="CDD" id="cd24156">
    <property type="entry name" value="NUDIX_ADPRase_NudE"/>
    <property type="match status" value="1"/>
</dbReference>
<dbReference type="HOGENOM" id="CLU_062658_4_0_6"/>
<dbReference type="FunFam" id="3.90.79.10:FF:000006">
    <property type="entry name" value="ADP compounds hydrolase NudE"/>
    <property type="match status" value="1"/>
</dbReference>
<protein>
    <submittedName>
        <fullName evidence="4">NUDIX hydrolase</fullName>
    </submittedName>
</protein>
<accession>Q0ABR2</accession>
<keyword evidence="5" id="KW-1185">Reference proteome</keyword>
<feature type="domain" description="Nudix hydrolase" evidence="3">
    <location>
        <begin position="57"/>
        <end position="185"/>
    </location>
</feature>
<dbReference type="PROSITE" id="PS00893">
    <property type="entry name" value="NUDIX_BOX"/>
    <property type="match status" value="1"/>
</dbReference>
<dbReference type="InterPro" id="IPR000086">
    <property type="entry name" value="NUDIX_hydrolase_dom"/>
</dbReference>
<keyword evidence="2 4" id="KW-0378">Hydrolase</keyword>
<reference evidence="5" key="1">
    <citation type="submission" date="2006-08" db="EMBL/GenBank/DDBJ databases">
        <title>Complete sequence of Alkalilimnicola ehrilichei MLHE-1.</title>
        <authorList>
            <person name="Copeland A."/>
            <person name="Lucas S."/>
            <person name="Lapidus A."/>
            <person name="Barry K."/>
            <person name="Detter J.C."/>
            <person name="Glavina del Rio T."/>
            <person name="Hammon N."/>
            <person name="Israni S."/>
            <person name="Dalin E."/>
            <person name="Tice H."/>
            <person name="Pitluck S."/>
            <person name="Sims D."/>
            <person name="Brettin T."/>
            <person name="Bruce D."/>
            <person name="Han C."/>
            <person name="Tapia R."/>
            <person name="Gilna P."/>
            <person name="Schmutz J."/>
            <person name="Larimer F."/>
            <person name="Land M."/>
            <person name="Hauser L."/>
            <person name="Kyrpides N."/>
            <person name="Mikhailova N."/>
            <person name="Oremland R.S."/>
            <person name="Hoeft S.E."/>
            <person name="Switzer-Blum J."/>
            <person name="Kulp T."/>
            <person name="King G."/>
            <person name="Tabita R."/>
            <person name="Witte B."/>
            <person name="Santini J.M."/>
            <person name="Basu P."/>
            <person name="Hollibaugh J.T."/>
            <person name="Xie G."/>
            <person name="Stolz J.F."/>
            <person name="Richardson P."/>
        </authorList>
    </citation>
    <scope>NUCLEOTIDE SEQUENCE [LARGE SCALE GENOMIC DNA]</scope>
    <source>
        <strain evidence="5">ATCC BAA-1101 / DSM 17681 / MLHE-1</strain>
    </source>
</reference>